<evidence type="ECO:0000313" key="2">
    <source>
        <dbReference type="EMBL" id="MFD1015697.1"/>
    </source>
</evidence>
<protein>
    <submittedName>
        <fullName evidence="2">Uncharacterized protein</fullName>
    </submittedName>
</protein>
<reference evidence="3" key="1">
    <citation type="journal article" date="2019" name="Int. J. Syst. Evol. Microbiol.">
        <title>The Global Catalogue of Microorganisms (GCM) 10K type strain sequencing project: providing services to taxonomists for standard genome sequencing and annotation.</title>
        <authorList>
            <consortium name="The Broad Institute Genomics Platform"/>
            <consortium name="The Broad Institute Genome Sequencing Center for Infectious Disease"/>
            <person name="Wu L."/>
            <person name="Ma J."/>
        </authorList>
    </citation>
    <scope>NUCLEOTIDE SEQUENCE [LARGE SCALE GENOMIC DNA]</scope>
    <source>
        <strain evidence="3">CCUG 56098</strain>
    </source>
</reference>
<dbReference type="RefSeq" id="WP_386115688.1">
    <property type="nucleotide sequence ID" value="NZ_JBHTKM010000053.1"/>
</dbReference>
<keyword evidence="1" id="KW-0812">Transmembrane</keyword>
<keyword evidence="1" id="KW-0472">Membrane</keyword>
<accession>A0ABW3KPF4</accession>
<proteinExistence type="predicted"/>
<dbReference type="Proteomes" id="UP001597086">
    <property type="component" value="Unassembled WGS sequence"/>
</dbReference>
<feature type="transmembrane region" description="Helical" evidence="1">
    <location>
        <begin position="42"/>
        <end position="62"/>
    </location>
</feature>
<gene>
    <name evidence="2" type="ORF">ACFQ13_07205</name>
</gene>
<evidence type="ECO:0000313" key="3">
    <source>
        <dbReference type="Proteomes" id="UP001597086"/>
    </source>
</evidence>
<dbReference type="EMBL" id="JBHTKM010000053">
    <property type="protein sequence ID" value="MFD1015697.1"/>
    <property type="molecule type" value="Genomic_DNA"/>
</dbReference>
<name>A0ABW3KPF4_9FLAO</name>
<sequence>MNVKKILFDFGSFIFVGLTFLGFIIIYAGIGGRGRYNPTSDTNWYFVGTGIILILPFVIYMIKTKLMLKKSSDENIERINDLIRTGDKVIIDLDKLEIQSNSYKQEIEVGSG</sequence>
<organism evidence="2 3">
    <name type="scientific">Winogradskyella rapida</name>
    <dbReference type="NCBI Taxonomy" id="549701"/>
    <lineage>
        <taxon>Bacteria</taxon>
        <taxon>Pseudomonadati</taxon>
        <taxon>Bacteroidota</taxon>
        <taxon>Flavobacteriia</taxon>
        <taxon>Flavobacteriales</taxon>
        <taxon>Flavobacteriaceae</taxon>
        <taxon>Winogradskyella</taxon>
    </lineage>
</organism>
<evidence type="ECO:0000256" key="1">
    <source>
        <dbReference type="SAM" id="Phobius"/>
    </source>
</evidence>
<comment type="caution">
    <text evidence="2">The sequence shown here is derived from an EMBL/GenBank/DDBJ whole genome shotgun (WGS) entry which is preliminary data.</text>
</comment>
<keyword evidence="1" id="KW-1133">Transmembrane helix</keyword>
<feature type="non-terminal residue" evidence="2">
    <location>
        <position position="112"/>
    </location>
</feature>
<keyword evidence="3" id="KW-1185">Reference proteome</keyword>
<feature type="transmembrane region" description="Helical" evidence="1">
    <location>
        <begin position="7"/>
        <end position="30"/>
    </location>
</feature>